<dbReference type="AlphaFoldDB" id="A0A2A8CXB3"/>
<accession>A0A2A8CXB3</accession>
<dbReference type="SUPFAM" id="SSF81799">
    <property type="entry name" value="Putative methyltransferase TM0872, insert domain"/>
    <property type="match status" value="1"/>
</dbReference>
<gene>
    <name evidence="6" type="primary">rsmH</name>
    <name evidence="7" type="ORF">CRI94_11525</name>
</gene>
<evidence type="ECO:0000256" key="4">
    <source>
        <dbReference type="ARBA" id="ARBA00022679"/>
    </source>
</evidence>
<evidence type="ECO:0000256" key="5">
    <source>
        <dbReference type="ARBA" id="ARBA00022691"/>
    </source>
</evidence>
<dbReference type="InterPro" id="IPR029063">
    <property type="entry name" value="SAM-dependent_MTases_sf"/>
</dbReference>
<dbReference type="RefSeq" id="WP_098075855.1">
    <property type="nucleotide sequence ID" value="NZ_PDEQ01000005.1"/>
</dbReference>
<dbReference type="Proteomes" id="UP000220102">
    <property type="component" value="Unassembled WGS sequence"/>
</dbReference>
<comment type="caution">
    <text evidence="7">The sequence shown here is derived from an EMBL/GenBank/DDBJ whole genome shotgun (WGS) entry which is preliminary data.</text>
</comment>
<dbReference type="EMBL" id="PDEQ01000005">
    <property type="protein sequence ID" value="PEN13263.1"/>
    <property type="molecule type" value="Genomic_DNA"/>
</dbReference>
<evidence type="ECO:0000313" key="7">
    <source>
        <dbReference type="EMBL" id="PEN13263.1"/>
    </source>
</evidence>
<evidence type="ECO:0000256" key="1">
    <source>
        <dbReference type="ARBA" id="ARBA00010396"/>
    </source>
</evidence>
<dbReference type="NCBIfam" id="TIGR00006">
    <property type="entry name" value="16S rRNA (cytosine(1402)-N(4))-methyltransferase RsmH"/>
    <property type="match status" value="1"/>
</dbReference>
<dbReference type="PANTHER" id="PTHR11265">
    <property type="entry name" value="S-ADENOSYL-METHYLTRANSFERASE MRAW"/>
    <property type="match status" value="1"/>
</dbReference>
<evidence type="ECO:0000256" key="2">
    <source>
        <dbReference type="ARBA" id="ARBA00022552"/>
    </source>
</evidence>
<feature type="binding site" evidence="6">
    <location>
        <position position="132"/>
    </location>
    <ligand>
        <name>S-adenosyl-L-methionine</name>
        <dbReference type="ChEBI" id="CHEBI:59789"/>
    </ligand>
</feature>
<dbReference type="HAMAP" id="MF_01007">
    <property type="entry name" value="16SrRNA_methyltr_H"/>
    <property type="match status" value="1"/>
</dbReference>
<dbReference type="GO" id="GO:0071424">
    <property type="term" value="F:rRNA (cytosine-N4-)-methyltransferase activity"/>
    <property type="evidence" value="ECO:0007669"/>
    <property type="project" value="UniProtKB-UniRule"/>
</dbReference>
<proteinExistence type="inferred from homology"/>
<feature type="binding site" evidence="6">
    <location>
        <position position="125"/>
    </location>
    <ligand>
        <name>S-adenosyl-L-methionine</name>
        <dbReference type="ChEBI" id="CHEBI:59789"/>
    </ligand>
</feature>
<evidence type="ECO:0000256" key="6">
    <source>
        <dbReference type="HAMAP-Rule" id="MF_01007"/>
    </source>
</evidence>
<comment type="subcellular location">
    <subcellularLocation>
        <location evidence="6">Cytoplasm</location>
    </subcellularLocation>
</comment>
<sequence>MTASDAPAPSSDSESDADPLKYATEYHAPVLSHEVIDRLITDPSGCYVDATLGGGGHSEALLDALAPEGVVIGIDQDDEALATARDRLADEIEAGRFRTVQGNFGRLQTLLEEIGIEEIDGLLLDLGVSSHQIDVPERGFSFQREGPLDMRMDPRGGLTAHQIVNHWAQRDIADVIYHYGDERRSRPIARAIVDARPLETTHDLADAVRSAVPERDEVKSLARVFQGLRIAVNAELDVLEDVLEQSADVIREGGRIAVISYHSLEDRRVKRFLRYGNFEGKPIRDIYGTLIAPFEESPRSAIEAGEAEVQSNPRARSARLRIAERTADDAGTPVPSV</sequence>
<keyword evidence="8" id="KW-1185">Reference proteome</keyword>
<dbReference type="Gene3D" id="3.40.50.150">
    <property type="entry name" value="Vaccinia Virus protein VP39"/>
    <property type="match status" value="1"/>
</dbReference>
<reference evidence="7 8" key="1">
    <citation type="submission" date="2017-10" db="EMBL/GenBank/DDBJ databases">
        <title>Draft genome of Longibacter Salinarum.</title>
        <authorList>
            <person name="Goh K.M."/>
            <person name="Shamsir M.S."/>
            <person name="Lim S.W."/>
        </authorList>
    </citation>
    <scope>NUCLEOTIDE SEQUENCE [LARGE SCALE GENOMIC DNA]</scope>
    <source>
        <strain evidence="7 8">KCTC 52045</strain>
    </source>
</reference>
<comment type="function">
    <text evidence="6">Specifically methylates the N4 position of cytidine in position 1402 (C1402) of 16S rRNA.</text>
</comment>
<feature type="binding site" evidence="6">
    <location>
        <begin position="55"/>
        <end position="57"/>
    </location>
    <ligand>
        <name>S-adenosyl-L-methionine</name>
        <dbReference type="ChEBI" id="CHEBI:59789"/>
    </ligand>
</feature>
<dbReference type="GO" id="GO:0005737">
    <property type="term" value="C:cytoplasm"/>
    <property type="evidence" value="ECO:0007669"/>
    <property type="project" value="UniProtKB-SubCell"/>
</dbReference>
<dbReference type="SUPFAM" id="SSF53335">
    <property type="entry name" value="S-adenosyl-L-methionine-dependent methyltransferases"/>
    <property type="match status" value="1"/>
</dbReference>
<evidence type="ECO:0000313" key="8">
    <source>
        <dbReference type="Proteomes" id="UP000220102"/>
    </source>
</evidence>
<comment type="catalytic activity">
    <reaction evidence="6">
        <text>cytidine(1402) in 16S rRNA + S-adenosyl-L-methionine = N(4)-methylcytidine(1402) in 16S rRNA + S-adenosyl-L-homocysteine + H(+)</text>
        <dbReference type="Rhea" id="RHEA:42928"/>
        <dbReference type="Rhea" id="RHEA-COMP:10286"/>
        <dbReference type="Rhea" id="RHEA-COMP:10287"/>
        <dbReference type="ChEBI" id="CHEBI:15378"/>
        <dbReference type="ChEBI" id="CHEBI:57856"/>
        <dbReference type="ChEBI" id="CHEBI:59789"/>
        <dbReference type="ChEBI" id="CHEBI:74506"/>
        <dbReference type="ChEBI" id="CHEBI:82748"/>
        <dbReference type="EC" id="2.1.1.199"/>
    </reaction>
</comment>
<feature type="binding site" evidence="6">
    <location>
        <position position="75"/>
    </location>
    <ligand>
        <name>S-adenosyl-L-methionine</name>
        <dbReference type="ChEBI" id="CHEBI:59789"/>
    </ligand>
</feature>
<dbReference type="PANTHER" id="PTHR11265:SF0">
    <property type="entry name" value="12S RRNA N4-METHYLCYTIDINE METHYLTRANSFERASE"/>
    <property type="match status" value="1"/>
</dbReference>
<keyword evidence="5 6" id="KW-0949">S-adenosyl-L-methionine</keyword>
<keyword evidence="2 6" id="KW-0698">rRNA processing</keyword>
<dbReference type="OrthoDB" id="9806637at2"/>
<protein>
    <recommendedName>
        <fullName evidence="6">Ribosomal RNA small subunit methyltransferase H</fullName>
        <ecNumber evidence="6">2.1.1.199</ecNumber>
    </recommendedName>
    <alternativeName>
        <fullName evidence="6">16S rRNA m(4)C1402 methyltransferase</fullName>
    </alternativeName>
    <alternativeName>
        <fullName evidence="6">rRNA (cytosine-N(4)-)-methyltransferase RsmH</fullName>
    </alternativeName>
</protein>
<keyword evidence="6" id="KW-0963">Cytoplasm</keyword>
<keyword evidence="4 6" id="KW-0808">Transferase</keyword>
<keyword evidence="3 6" id="KW-0489">Methyltransferase</keyword>
<dbReference type="GO" id="GO:0070475">
    <property type="term" value="P:rRNA base methylation"/>
    <property type="evidence" value="ECO:0007669"/>
    <property type="project" value="UniProtKB-UniRule"/>
</dbReference>
<feature type="binding site" evidence="6">
    <location>
        <position position="104"/>
    </location>
    <ligand>
        <name>S-adenosyl-L-methionine</name>
        <dbReference type="ChEBI" id="CHEBI:59789"/>
    </ligand>
</feature>
<name>A0A2A8CXB3_9BACT</name>
<evidence type="ECO:0000256" key="3">
    <source>
        <dbReference type="ARBA" id="ARBA00022603"/>
    </source>
</evidence>
<dbReference type="Pfam" id="PF01795">
    <property type="entry name" value="Methyltransf_5"/>
    <property type="match status" value="1"/>
</dbReference>
<comment type="similarity">
    <text evidence="1 6">Belongs to the methyltransferase superfamily. RsmH family.</text>
</comment>
<dbReference type="EC" id="2.1.1.199" evidence="6"/>
<dbReference type="InterPro" id="IPR023397">
    <property type="entry name" value="SAM-dep_MeTrfase_MraW_recog"/>
</dbReference>
<dbReference type="InterPro" id="IPR002903">
    <property type="entry name" value="RsmH"/>
</dbReference>
<organism evidence="7 8">
    <name type="scientific">Longibacter salinarum</name>
    <dbReference type="NCBI Taxonomy" id="1850348"/>
    <lineage>
        <taxon>Bacteria</taxon>
        <taxon>Pseudomonadati</taxon>
        <taxon>Rhodothermota</taxon>
        <taxon>Rhodothermia</taxon>
        <taxon>Rhodothermales</taxon>
        <taxon>Salisaetaceae</taxon>
        <taxon>Longibacter</taxon>
    </lineage>
</organism>
<dbReference type="Gene3D" id="1.10.150.170">
    <property type="entry name" value="Putative methyltransferase TM0872, insert domain"/>
    <property type="match status" value="1"/>
</dbReference>
<dbReference type="PIRSF" id="PIRSF004486">
    <property type="entry name" value="MraW"/>
    <property type="match status" value="1"/>
</dbReference>